<keyword evidence="1" id="KW-0456">Lyase</keyword>
<dbReference type="SUPFAM" id="SSF69304">
    <property type="entry name" value="Tricorn protease N-terminal domain"/>
    <property type="match status" value="1"/>
</dbReference>
<evidence type="ECO:0000313" key="2">
    <source>
        <dbReference type="Proteomes" id="UP001141259"/>
    </source>
</evidence>
<keyword evidence="2" id="KW-1185">Reference proteome</keyword>
<dbReference type="SUPFAM" id="SSF82171">
    <property type="entry name" value="DPP6 N-terminal domain-like"/>
    <property type="match status" value="1"/>
</dbReference>
<protein>
    <submittedName>
        <fullName evidence="1">Oligogalacturonate lyase family protein</fullName>
    </submittedName>
</protein>
<proteinExistence type="predicted"/>
<evidence type="ECO:0000313" key="1">
    <source>
        <dbReference type="EMBL" id="MCS7482934.1"/>
    </source>
</evidence>
<accession>A0A9X2VVT9</accession>
<name>A0A9X2VVT9_9PSEU</name>
<dbReference type="InterPro" id="IPR015943">
    <property type="entry name" value="WD40/YVTN_repeat-like_dom_sf"/>
</dbReference>
<dbReference type="Proteomes" id="UP001141259">
    <property type="component" value="Unassembled WGS sequence"/>
</dbReference>
<reference evidence="1" key="1">
    <citation type="submission" date="2022-08" db="EMBL/GenBank/DDBJ databases">
        <authorList>
            <person name="Tistechok S."/>
            <person name="Samborskyy M."/>
            <person name="Roman I."/>
        </authorList>
    </citation>
    <scope>NUCLEOTIDE SEQUENCE</scope>
    <source>
        <strain evidence="1">DSM 103496</strain>
    </source>
</reference>
<dbReference type="AlphaFoldDB" id="A0A9X2VVT9"/>
<dbReference type="Gene3D" id="2.130.10.10">
    <property type="entry name" value="YVTN repeat-like/Quinoprotein amine dehydrogenase"/>
    <property type="match status" value="1"/>
</dbReference>
<gene>
    <name evidence="1" type="ORF">NZH93_39315</name>
</gene>
<dbReference type="EMBL" id="JANYMP010000027">
    <property type="protein sequence ID" value="MCS7482934.1"/>
    <property type="molecule type" value="Genomic_DNA"/>
</dbReference>
<comment type="caution">
    <text evidence="1">The sequence shown here is derived from an EMBL/GenBank/DDBJ whole genome shotgun (WGS) entry which is preliminary data.</text>
</comment>
<dbReference type="GO" id="GO:0016829">
    <property type="term" value="F:lyase activity"/>
    <property type="evidence" value="ECO:0007669"/>
    <property type="project" value="UniProtKB-KW"/>
</dbReference>
<organism evidence="1 2">
    <name type="scientific">Umezawaea endophytica</name>
    <dbReference type="NCBI Taxonomy" id="1654476"/>
    <lineage>
        <taxon>Bacteria</taxon>
        <taxon>Bacillati</taxon>
        <taxon>Actinomycetota</taxon>
        <taxon>Actinomycetes</taxon>
        <taxon>Pseudonocardiales</taxon>
        <taxon>Pseudonocardiaceae</taxon>
        <taxon>Umezawaea</taxon>
    </lineage>
</organism>
<sequence>MSMLGSSYTAVAEESVSASGKGARFEAEWKTIPAMDGDYKVVQLTTSKALDNKMYLDVDPYVPSLNSVVFMSTRDDDHENLYLMSLDNGRFVQLTDSDDIDGDHANVSPETEEAFFVENRTFTRVSLRAPYEEKKIRTVSDKYDVKGIVALTSDGKTIVSSLYDEDENRSSLVTIDVRSGDLETVKKIDGKVDHVLINPVHGDTLLFHVYGENQIGLVDIGTKKKTLLTDSNDHGVHPFWQANGRDAAFAQREQGDTPEQVVTYNIRKERFFSYDIREYSNHFAMNPAQTIIEGDGGGETPYIFYYYIRPGTNKVDTVKMFKHRSSSASESVHPHAAFINDTDLIFNSDADGNGNVYLLKKK</sequence>
<dbReference type="RefSeq" id="WP_259628399.1">
    <property type="nucleotide sequence ID" value="NZ_JANYMP010000027.1"/>
</dbReference>